<dbReference type="SMART" id="SM00220">
    <property type="entry name" value="S_TKc"/>
    <property type="match status" value="1"/>
</dbReference>
<dbReference type="InterPro" id="IPR008271">
    <property type="entry name" value="Ser/Thr_kinase_AS"/>
</dbReference>
<dbReference type="FunFam" id="1.10.510.10:FF:000571">
    <property type="entry name" value="Maternal embryonic leucine zipper kinase"/>
    <property type="match status" value="1"/>
</dbReference>
<dbReference type="InterPro" id="IPR000719">
    <property type="entry name" value="Prot_kinase_dom"/>
</dbReference>
<dbReference type="InterPro" id="IPR000595">
    <property type="entry name" value="cNMP-bd_dom"/>
</dbReference>
<dbReference type="InterPro" id="IPR011009">
    <property type="entry name" value="Kinase-like_dom_sf"/>
</dbReference>
<dbReference type="Gene3D" id="1.10.510.10">
    <property type="entry name" value="Transferase(Phosphotransferase) domain 1"/>
    <property type="match status" value="1"/>
</dbReference>
<evidence type="ECO:0000256" key="2">
    <source>
        <dbReference type="ARBA" id="ARBA00022741"/>
    </source>
</evidence>
<dbReference type="GO" id="GO:0004674">
    <property type="term" value="F:protein serine/threonine kinase activity"/>
    <property type="evidence" value="ECO:0007669"/>
    <property type="project" value="TreeGrafter"/>
</dbReference>
<keyword evidence="3" id="KW-0067">ATP-binding</keyword>
<sequence>MGCCASSQTSQEKDDNVWPARAQDAATSGGLSAQHMQEDVEDWDKQDATNLDPQAYLREKAEEATSRSISGGSEKSDSANLEEQAYHDTVQQVVNEEYASAHTAAPSNSLPAPITADLAASGKDAFKMTFTLCVAVYQGCVFFNQYLVVKFLGKGACGKVYLVMDTLDSKLYALKITQKSDFRTAKGKDKQASKNPLEDLRAEVAIMGRVAHPNMVCLKEVVDDPHRNKVLIVMNYAEGGPILPRKAIAQGMMLPEDMCRHYFRDILRSLEYLHSQKIIHGDLKPENILLTSDGVVKLSDFGCSRVFVTGNEYFDRFRGTPAFLAPEIMKRQTHYRGRPVDVYAMGVCLYALVFGTIPFSANNLYKLFQKVQEEPVTFPSSPAVSHTLVTVLERMLAKDPKKRITIPELQRDPWVTCDGVYPMRPFKDLFKKGLLQYDVDPPITNYLKQMLQLKHRYVTFAAGTMVIQQNEVGYYLALIVEGQANVCVKPRPGSDAVEPSEDAQSLQQNADLLSKLHNRALEAKRSVDMKHQDQGLYCIAQRKAGDVLGEMAFVRESRARKATVVATAPLKVALYTYADIESHGQDNPGAIHQLKQLCWRRDAELMHFAAMYRLAEASQYFSFMNVQS</sequence>
<dbReference type="SUPFAM" id="SSF51206">
    <property type="entry name" value="cAMP-binding domain-like"/>
    <property type="match status" value="1"/>
</dbReference>
<dbReference type="SUPFAM" id="SSF56112">
    <property type="entry name" value="Protein kinase-like (PK-like)"/>
    <property type="match status" value="1"/>
</dbReference>
<evidence type="ECO:0000259" key="6">
    <source>
        <dbReference type="PROSITE" id="PS50011"/>
    </source>
</evidence>
<name>A0A1C9ZW88_9CHLO</name>
<dbReference type="GO" id="GO:0035556">
    <property type="term" value="P:intracellular signal transduction"/>
    <property type="evidence" value="ECO:0007669"/>
    <property type="project" value="TreeGrafter"/>
</dbReference>
<protein>
    <submittedName>
        <fullName evidence="8">Calcium/calmodulin dependent protein kinase kinase 1</fullName>
    </submittedName>
</protein>
<dbReference type="AlphaFoldDB" id="A0A1C9ZW88"/>
<evidence type="ECO:0000256" key="1">
    <source>
        <dbReference type="ARBA" id="ARBA00022535"/>
    </source>
</evidence>
<evidence type="ECO:0000256" key="4">
    <source>
        <dbReference type="ARBA" id="ARBA00022992"/>
    </source>
</evidence>
<keyword evidence="2" id="KW-0547">Nucleotide-binding</keyword>
<feature type="compositionally biased region" description="Polar residues" evidence="5">
    <location>
        <begin position="1"/>
        <end position="10"/>
    </location>
</feature>
<dbReference type="GO" id="GO:0005737">
    <property type="term" value="C:cytoplasm"/>
    <property type="evidence" value="ECO:0007669"/>
    <property type="project" value="TreeGrafter"/>
</dbReference>
<keyword evidence="8" id="KW-0418">Kinase</keyword>
<dbReference type="Pfam" id="PF00069">
    <property type="entry name" value="Pkinase"/>
    <property type="match status" value="1"/>
</dbReference>
<organism evidence="8">
    <name type="scientific">Ulva partita</name>
    <dbReference type="NCBI Taxonomy" id="1605170"/>
    <lineage>
        <taxon>Eukaryota</taxon>
        <taxon>Viridiplantae</taxon>
        <taxon>Chlorophyta</taxon>
        <taxon>core chlorophytes</taxon>
        <taxon>Ulvophyceae</taxon>
        <taxon>OUU clade</taxon>
        <taxon>Ulvales</taxon>
        <taxon>Ulvaceae</taxon>
        <taxon>Ulva</taxon>
    </lineage>
</organism>
<gene>
    <name evidence="8" type="primary">CKK-CNB1m</name>
</gene>
<dbReference type="GO" id="GO:0005524">
    <property type="term" value="F:ATP binding"/>
    <property type="evidence" value="ECO:0007669"/>
    <property type="project" value="UniProtKB-KW"/>
</dbReference>
<dbReference type="PANTHER" id="PTHR24346">
    <property type="entry name" value="MAP/MICROTUBULE AFFINITY-REGULATING KINASE"/>
    <property type="match status" value="1"/>
</dbReference>
<dbReference type="PROSITE" id="PS00108">
    <property type="entry name" value="PROTEIN_KINASE_ST"/>
    <property type="match status" value="1"/>
</dbReference>
<reference evidence="8" key="1">
    <citation type="submission" date="2015-10" db="EMBL/GenBank/DDBJ databases">
        <title>Evolution of the mating-type locus in an isomorphic haploid-diploid life cycle and isogamy.</title>
        <authorList>
            <person name="Yamazaki T."/>
            <person name="Suzuki R."/>
            <person name="Ichihara K."/>
            <person name="Toyoda A."/>
            <person name="Kuwano K."/>
            <person name="Kawano S."/>
        </authorList>
    </citation>
    <scope>NUCLEOTIDE SEQUENCE</scope>
    <source>
        <strain evidence="8">MGEC-2</strain>
    </source>
</reference>
<dbReference type="GO" id="GO:0030553">
    <property type="term" value="F:cGMP binding"/>
    <property type="evidence" value="ECO:0007669"/>
    <property type="project" value="UniProtKB-KW"/>
</dbReference>
<feature type="compositionally biased region" description="Polar residues" evidence="5">
    <location>
        <begin position="25"/>
        <end position="35"/>
    </location>
</feature>
<evidence type="ECO:0000313" key="8">
    <source>
        <dbReference type="EMBL" id="BAV58237.1"/>
    </source>
</evidence>
<accession>A0A1C9ZW88</accession>
<dbReference type="CDD" id="cd14008">
    <property type="entry name" value="STKc_LKB1_CaMKK"/>
    <property type="match status" value="1"/>
</dbReference>
<dbReference type="EMBL" id="LC088549">
    <property type="protein sequence ID" value="BAV58237.1"/>
    <property type="molecule type" value="mRNA"/>
</dbReference>
<evidence type="ECO:0000256" key="5">
    <source>
        <dbReference type="SAM" id="MobiDB-lite"/>
    </source>
</evidence>
<dbReference type="Gene3D" id="3.30.200.20">
    <property type="entry name" value="Phosphorylase Kinase, domain 1"/>
    <property type="match status" value="1"/>
</dbReference>
<dbReference type="PANTHER" id="PTHR24346:SF77">
    <property type="entry name" value="SERINE THREONINE PROTEIN KINASE"/>
    <property type="match status" value="1"/>
</dbReference>
<feature type="region of interest" description="Disordered" evidence="5">
    <location>
        <begin position="1"/>
        <end position="80"/>
    </location>
</feature>
<keyword evidence="1" id="KW-0140">cGMP</keyword>
<feature type="domain" description="Protein kinase" evidence="6">
    <location>
        <begin position="146"/>
        <end position="415"/>
    </location>
</feature>
<feature type="domain" description="Cyclic nucleotide-binding" evidence="7">
    <location>
        <begin position="435"/>
        <end position="572"/>
    </location>
</feature>
<dbReference type="PROSITE" id="PS50042">
    <property type="entry name" value="CNMP_BINDING_3"/>
    <property type="match status" value="1"/>
</dbReference>
<proteinExistence type="evidence at transcript level"/>
<dbReference type="InterPro" id="IPR018490">
    <property type="entry name" value="cNMP-bd_dom_sf"/>
</dbReference>
<feature type="compositionally biased region" description="Polar residues" evidence="5">
    <location>
        <begin position="66"/>
        <end position="80"/>
    </location>
</feature>
<keyword evidence="4" id="KW-0142">cGMP-binding</keyword>
<keyword evidence="8" id="KW-0808">Transferase</keyword>
<evidence type="ECO:0000259" key="7">
    <source>
        <dbReference type="PROSITE" id="PS50042"/>
    </source>
</evidence>
<evidence type="ECO:0000256" key="3">
    <source>
        <dbReference type="ARBA" id="ARBA00022840"/>
    </source>
</evidence>
<dbReference type="InterPro" id="IPR014710">
    <property type="entry name" value="RmlC-like_jellyroll"/>
</dbReference>
<dbReference type="Gene3D" id="2.60.120.10">
    <property type="entry name" value="Jelly Rolls"/>
    <property type="match status" value="1"/>
</dbReference>
<dbReference type="PROSITE" id="PS50011">
    <property type="entry name" value="PROTEIN_KINASE_DOM"/>
    <property type="match status" value="1"/>
</dbReference>